<organism evidence="1 2">
    <name type="scientific">Acinetobacter nosocomialis 28F</name>
    <dbReference type="NCBI Taxonomy" id="1147131"/>
    <lineage>
        <taxon>Bacteria</taxon>
        <taxon>Pseudomonadati</taxon>
        <taxon>Pseudomonadota</taxon>
        <taxon>Gammaproteobacteria</taxon>
        <taxon>Moraxellales</taxon>
        <taxon>Moraxellaceae</taxon>
        <taxon>Acinetobacter</taxon>
        <taxon>Acinetobacter calcoaceticus/baumannii complex</taxon>
    </lineage>
</organism>
<name>A0AA36P3H8_ACINO</name>
<keyword evidence="1" id="KW-0614">Plasmid</keyword>
<gene>
    <name evidence="1" type="ORF">ANICBIBUN_P2_17229</name>
</gene>
<dbReference type="EMBL" id="CBSD020000123">
    <property type="protein sequence ID" value="CDI28577.1"/>
    <property type="molecule type" value="Genomic_DNA"/>
</dbReference>
<proteinExistence type="predicted"/>
<dbReference type="Proteomes" id="UP000019193">
    <property type="component" value="Unassembled WGS sequence"/>
</dbReference>
<keyword evidence="2" id="KW-1185">Reference proteome</keyword>
<reference evidence="1 2" key="1">
    <citation type="submission" date="2013-06" db="EMBL/GenBank/DDBJ databases">
        <title>Comparative analysis of genomes of multi-drug Acinetobacter sp. from Colombian Hospitals.</title>
        <authorList>
            <person name="Barreto-Hernandez E."/>
            <person name="Gonzalez E.B."/>
            <person name="Cepeda L.A."/>
            <person name="Valenzuela E.M."/>
            <person name="Falquet L."/>
            <person name="Reguero M.T."/>
            <person name="Mantilla R."/>
        </authorList>
    </citation>
    <scope>NUCLEOTIDE SEQUENCE [LARGE SCALE GENOMIC DNA]</scope>
    <source>
        <strain evidence="1 2">28F</strain>
        <plasmid evidence="1">p2ANIBUN28F</plasmid>
    </source>
</reference>
<protein>
    <submittedName>
        <fullName evidence="1">Transposase</fullName>
    </submittedName>
</protein>
<geneLocation type="plasmid" evidence="1">
    <name>p2ANIBUN28F</name>
</geneLocation>
<comment type="caution">
    <text evidence="1">The sequence shown here is derived from an EMBL/GenBank/DDBJ whole genome shotgun (WGS) entry which is preliminary data.</text>
</comment>
<dbReference type="AlphaFoldDB" id="A0AA36P3H8"/>
<feature type="non-terminal residue" evidence="1">
    <location>
        <position position="57"/>
    </location>
</feature>
<accession>A0AA36P3H8</accession>
<evidence type="ECO:0000313" key="2">
    <source>
        <dbReference type="Proteomes" id="UP000019193"/>
    </source>
</evidence>
<sequence>MNMNENIASEIEARNAFENKYGLVGSLLASGNYSSWAQRLKRVFNIDIETCSGCGGA</sequence>
<evidence type="ECO:0000313" key="1">
    <source>
        <dbReference type="EMBL" id="CDI28577.1"/>
    </source>
</evidence>